<feature type="transmembrane region" description="Helical" evidence="2">
    <location>
        <begin position="6"/>
        <end position="30"/>
    </location>
</feature>
<dbReference type="Proteomes" id="UP000294829">
    <property type="component" value="Unassembled WGS sequence"/>
</dbReference>
<keyword evidence="2" id="KW-0812">Transmembrane</keyword>
<dbReference type="OrthoDB" id="5294672at2"/>
<proteinExistence type="predicted"/>
<accession>A0A4R5W4W0</accession>
<sequence>MESKVNYALVGAFVLVLSAILICVVLWLAVGIRIKKHEQLYGAVIQESVAGLDVDAPVKYLGVDVGKVKKIFIDPHSPQQVQLVFAIEHGTLIKQDTVAVLKSQGLTGIAYVELSGGTANSPVLTVHANQPYPMIVIKPSLSARLENVLSNVLANLDQTSATVNAMFDQDNRMEVKRILNSTSVILATIAAQKEQIHRFIVDAAATANGTAKAIPKLSQAIDQVGRGAGAFEKMSVQLSKTSTNADQALSKVDQAANNITQQTLPKFDLLLSDLADLSKSLKRLSDQTEGNPNSLILGTDPVPFGPGESSKP</sequence>
<evidence type="ECO:0000256" key="2">
    <source>
        <dbReference type="SAM" id="Phobius"/>
    </source>
</evidence>
<gene>
    <name evidence="4" type="ORF">E2I14_04935</name>
</gene>
<name>A0A4R5W4W0_9BURK</name>
<evidence type="ECO:0000313" key="5">
    <source>
        <dbReference type="Proteomes" id="UP000294829"/>
    </source>
</evidence>
<dbReference type="SUPFAM" id="SSF64518">
    <property type="entry name" value="Phase 1 flagellin"/>
    <property type="match status" value="1"/>
</dbReference>
<dbReference type="InterPro" id="IPR003399">
    <property type="entry name" value="Mce/MlaD"/>
</dbReference>
<evidence type="ECO:0000256" key="1">
    <source>
        <dbReference type="SAM" id="MobiDB-lite"/>
    </source>
</evidence>
<dbReference type="PANTHER" id="PTHR36698">
    <property type="entry name" value="BLL5892 PROTEIN"/>
    <property type="match status" value="1"/>
</dbReference>
<protein>
    <submittedName>
        <fullName evidence="4">MCE family protein</fullName>
    </submittedName>
</protein>
<dbReference type="PANTHER" id="PTHR36698:SF2">
    <property type="entry name" value="MCE_MLAD DOMAIN-CONTAINING PROTEIN"/>
    <property type="match status" value="1"/>
</dbReference>
<dbReference type="EMBL" id="SMYL01000002">
    <property type="protein sequence ID" value="TDK67642.1"/>
    <property type="molecule type" value="Genomic_DNA"/>
</dbReference>
<dbReference type="Pfam" id="PF02470">
    <property type="entry name" value="MlaD"/>
    <property type="match status" value="1"/>
</dbReference>
<comment type="caution">
    <text evidence="4">The sequence shown here is derived from an EMBL/GenBank/DDBJ whole genome shotgun (WGS) entry which is preliminary data.</text>
</comment>
<evidence type="ECO:0000259" key="3">
    <source>
        <dbReference type="Pfam" id="PF02470"/>
    </source>
</evidence>
<keyword evidence="2" id="KW-0472">Membrane</keyword>
<feature type="compositionally biased region" description="Polar residues" evidence="1">
    <location>
        <begin position="287"/>
        <end position="296"/>
    </location>
</feature>
<dbReference type="AlphaFoldDB" id="A0A4R5W4W0"/>
<keyword evidence="5" id="KW-1185">Reference proteome</keyword>
<organism evidence="4 5">
    <name type="scientific">Sapientia aquatica</name>
    <dbReference type="NCBI Taxonomy" id="1549640"/>
    <lineage>
        <taxon>Bacteria</taxon>
        <taxon>Pseudomonadati</taxon>
        <taxon>Pseudomonadota</taxon>
        <taxon>Betaproteobacteria</taxon>
        <taxon>Burkholderiales</taxon>
        <taxon>Oxalobacteraceae</taxon>
        <taxon>Sapientia</taxon>
    </lineage>
</organism>
<feature type="domain" description="Mce/MlaD" evidence="3">
    <location>
        <begin position="47"/>
        <end position="117"/>
    </location>
</feature>
<evidence type="ECO:0000313" key="4">
    <source>
        <dbReference type="EMBL" id="TDK67642.1"/>
    </source>
</evidence>
<reference evidence="4 5" key="1">
    <citation type="submission" date="2019-03" db="EMBL/GenBank/DDBJ databases">
        <title>Sapientia aquatica gen. nov., sp. nov., isolated from a crater lake.</title>
        <authorList>
            <person name="Felfoldi T."/>
            <person name="Szabo A."/>
            <person name="Toth E."/>
            <person name="Schumann P."/>
            <person name="Keki Z."/>
            <person name="Marialigeti K."/>
            <person name="Mathe I."/>
        </authorList>
    </citation>
    <scope>NUCLEOTIDE SEQUENCE [LARGE SCALE GENOMIC DNA]</scope>
    <source>
        <strain evidence="4 5">SA-152</strain>
    </source>
</reference>
<feature type="region of interest" description="Disordered" evidence="1">
    <location>
        <begin position="285"/>
        <end position="312"/>
    </location>
</feature>
<keyword evidence="2" id="KW-1133">Transmembrane helix</keyword>